<organism evidence="1 2">
    <name type="scientific">Candidatus Symbiobacter mobilis CR</name>
    <dbReference type="NCBI Taxonomy" id="946483"/>
    <lineage>
        <taxon>Bacteria</taxon>
        <taxon>Pseudomonadati</taxon>
        <taxon>Pseudomonadota</taxon>
        <taxon>Betaproteobacteria</taxon>
        <taxon>Burkholderiales</taxon>
        <taxon>Comamonadaceae</taxon>
    </lineage>
</organism>
<keyword evidence="2" id="KW-1185">Reference proteome</keyword>
<evidence type="ECO:0000313" key="2">
    <source>
        <dbReference type="Proteomes" id="UP000017184"/>
    </source>
</evidence>
<sequence>MGQWADRLKNLEATRYHPAEPAKGGFSCFAGFAGRGGGAIGNSQEGSPATERCCTWPTGPCMNEQELSEFWARMELFARRGLRDLDAERLADKCLFRDRDQAGHWRACMECANAQRLGATVRISRERDREFAEV</sequence>
<gene>
    <name evidence="1" type="ORF">Cenrod_1973</name>
</gene>
<dbReference type="KEGG" id="cbx:Cenrod_1973"/>
<dbReference type="EMBL" id="CP004885">
    <property type="protein sequence ID" value="AGX88047.1"/>
    <property type="molecule type" value="Genomic_DNA"/>
</dbReference>
<evidence type="ECO:0000313" key="1">
    <source>
        <dbReference type="EMBL" id="AGX88047.1"/>
    </source>
</evidence>
<dbReference type="Proteomes" id="UP000017184">
    <property type="component" value="Chromosome"/>
</dbReference>
<proteinExistence type="predicted"/>
<reference evidence="1 2" key="1">
    <citation type="journal article" date="2013" name="Genome Biol.">
        <title>Genomic analysis reveals key aspects of prokaryotic symbiosis in the phototrophic consortium "Chlorochromatium aggregatum".</title>
        <authorList>
            <person name="Liu Z."/>
            <person name="Muller J."/>
            <person name="Li T."/>
            <person name="Alvey R.M."/>
            <person name="Vogl K."/>
            <person name="Frigaard N.U."/>
            <person name="Rockwell N.C."/>
            <person name="Boyd E.S."/>
            <person name="Tomsho L.P."/>
            <person name="Schuster S.C."/>
            <person name="Henke P."/>
            <person name="Rohde M."/>
            <person name="Overmann J."/>
            <person name="Bryant D.A."/>
        </authorList>
    </citation>
    <scope>NUCLEOTIDE SEQUENCE [LARGE SCALE GENOMIC DNA]</scope>
    <source>
        <strain evidence="1">CR</strain>
    </source>
</reference>
<dbReference type="HOGENOM" id="CLU_1892388_0_0_4"/>
<dbReference type="eggNOG" id="ENOG5033F3E">
    <property type="taxonomic scope" value="Bacteria"/>
</dbReference>
<accession>U5N9G3</accession>
<dbReference type="STRING" id="946483.Cenrod_1973"/>
<protein>
    <submittedName>
        <fullName evidence="1">Uncharacterized protein</fullName>
    </submittedName>
</protein>
<dbReference type="AlphaFoldDB" id="U5N9G3"/>
<name>U5N9G3_9BURK</name>